<evidence type="ECO:0000313" key="2">
    <source>
        <dbReference type="Proteomes" id="UP000828251"/>
    </source>
</evidence>
<dbReference type="Proteomes" id="UP000828251">
    <property type="component" value="Unassembled WGS sequence"/>
</dbReference>
<dbReference type="EMBL" id="JAIQCV010000010">
    <property type="protein sequence ID" value="KAH1056227.1"/>
    <property type="molecule type" value="Genomic_DNA"/>
</dbReference>
<reference evidence="1 2" key="1">
    <citation type="journal article" date="2021" name="Plant Biotechnol. J.">
        <title>Multi-omics assisted identification of the key and species-specific regulatory components of drought-tolerant mechanisms in Gossypium stocksii.</title>
        <authorList>
            <person name="Yu D."/>
            <person name="Ke L."/>
            <person name="Zhang D."/>
            <person name="Wu Y."/>
            <person name="Sun Y."/>
            <person name="Mei J."/>
            <person name="Sun J."/>
            <person name="Sun Y."/>
        </authorList>
    </citation>
    <scope>NUCLEOTIDE SEQUENCE [LARGE SCALE GENOMIC DNA]</scope>
    <source>
        <strain evidence="2">cv. E1</strain>
        <tissue evidence="1">Leaf</tissue>
    </source>
</reference>
<comment type="caution">
    <text evidence="1">The sequence shown here is derived from an EMBL/GenBank/DDBJ whole genome shotgun (WGS) entry which is preliminary data.</text>
</comment>
<dbReference type="OrthoDB" id="1746033at2759"/>
<keyword evidence="2" id="KW-1185">Reference proteome</keyword>
<protein>
    <recommendedName>
        <fullName evidence="3">Retrotransposon Copia-like N-terminal domain-containing protein</fullName>
    </recommendedName>
</protein>
<evidence type="ECO:0008006" key="3">
    <source>
        <dbReference type="Google" id="ProtNLM"/>
    </source>
</evidence>
<sequence>MVESIVSKSSRLPATKESTMSLKGDSFHQLLQLTLHKLDGTSDLEWARSMKLAIEGRGKLRYLTEDMKKLEDDKRLGVWQSNSSIIIAWLINSMEPSIGKPSGRL</sequence>
<name>A0A9D3ZQD9_9ROSI</name>
<gene>
    <name evidence="1" type="ORF">J1N35_034292</name>
</gene>
<proteinExistence type="predicted"/>
<evidence type="ECO:0000313" key="1">
    <source>
        <dbReference type="EMBL" id="KAH1056227.1"/>
    </source>
</evidence>
<dbReference type="AlphaFoldDB" id="A0A9D3ZQD9"/>
<accession>A0A9D3ZQD9</accession>
<organism evidence="1 2">
    <name type="scientific">Gossypium stocksii</name>
    <dbReference type="NCBI Taxonomy" id="47602"/>
    <lineage>
        <taxon>Eukaryota</taxon>
        <taxon>Viridiplantae</taxon>
        <taxon>Streptophyta</taxon>
        <taxon>Embryophyta</taxon>
        <taxon>Tracheophyta</taxon>
        <taxon>Spermatophyta</taxon>
        <taxon>Magnoliopsida</taxon>
        <taxon>eudicotyledons</taxon>
        <taxon>Gunneridae</taxon>
        <taxon>Pentapetalae</taxon>
        <taxon>rosids</taxon>
        <taxon>malvids</taxon>
        <taxon>Malvales</taxon>
        <taxon>Malvaceae</taxon>
        <taxon>Malvoideae</taxon>
        <taxon>Gossypium</taxon>
    </lineage>
</organism>